<evidence type="ECO:0000313" key="5">
    <source>
        <dbReference type="EMBL" id="KAK0177763.1"/>
    </source>
</evidence>
<dbReference type="EMBL" id="JAQQBS010000001">
    <property type="protein sequence ID" value="KAK0177763.1"/>
    <property type="molecule type" value="Genomic_DNA"/>
</dbReference>
<dbReference type="CDD" id="cd18315">
    <property type="entry name" value="BTB_POZ_BAB-like"/>
    <property type="match status" value="1"/>
</dbReference>
<name>A0AA39FY16_9HYME</name>
<dbReference type="GO" id="GO:0005634">
    <property type="term" value="C:nucleus"/>
    <property type="evidence" value="ECO:0007669"/>
    <property type="project" value="UniProtKB-SubCell"/>
</dbReference>
<dbReference type="Proteomes" id="UP001168990">
    <property type="component" value="Unassembled WGS sequence"/>
</dbReference>
<feature type="compositionally biased region" description="Basic residues" evidence="3">
    <location>
        <begin position="152"/>
        <end position="161"/>
    </location>
</feature>
<dbReference type="PROSITE" id="PS00028">
    <property type="entry name" value="ZINC_FINGER_C2H2_1"/>
    <property type="match status" value="1"/>
</dbReference>
<feature type="region of interest" description="Disordered" evidence="3">
    <location>
        <begin position="121"/>
        <end position="223"/>
    </location>
</feature>
<dbReference type="GO" id="GO:0048468">
    <property type="term" value="P:cell development"/>
    <property type="evidence" value="ECO:0007669"/>
    <property type="project" value="UniProtKB-ARBA"/>
</dbReference>
<dbReference type="InterPro" id="IPR000210">
    <property type="entry name" value="BTB/POZ_dom"/>
</dbReference>
<dbReference type="InterPro" id="IPR015318">
    <property type="entry name" value="Znf_GAGA-bd_fac"/>
</dbReference>
<organism evidence="5 6">
    <name type="scientific">Microctonus aethiopoides</name>
    <dbReference type="NCBI Taxonomy" id="144406"/>
    <lineage>
        <taxon>Eukaryota</taxon>
        <taxon>Metazoa</taxon>
        <taxon>Ecdysozoa</taxon>
        <taxon>Arthropoda</taxon>
        <taxon>Hexapoda</taxon>
        <taxon>Insecta</taxon>
        <taxon>Pterygota</taxon>
        <taxon>Neoptera</taxon>
        <taxon>Endopterygota</taxon>
        <taxon>Hymenoptera</taxon>
        <taxon>Apocrita</taxon>
        <taxon>Ichneumonoidea</taxon>
        <taxon>Braconidae</taxon>
        <taxon>Euphorinae</taxon>
        <taxon>Microctonus</taxon>
    </lineage>
</organism>
<dbReference type="Gene3D" id="3.30.160.60">
    <property type="entry name" value="Classic Zinc Finger"/>
    <property type="match status" value="1"/>
</dbReference>
<comment type="subcellular location">
    <subcellularLocation>
        <location evidence="1">Nucleus</location>
    </subcellularLocation>
</comment>
<gene>
    <name evidence="5" type="ORF">PV328_001777</name>
</gene>
<reference evidence="5" key="2">
    <citation type="submission" date="2023-03" db="EMBL/GenBank/DDBJ databases">
        <authorList>
            <person name="Inwood S.N."/>
            <person name="Skelly J.G."/>
            <person name="Guhlin J."/>
            <person name="Harrop T.W.R."/>
            <person name="Goldson S.G."/>
            <person name="Dearden P.K."/>
        </authorList>
    </citation>
    <scope>NUCLEOTIDE SEQUENCE</scope>
    <source>
        <strain evidence="5">Irish</strain>
        <tissue evidence="5">Whole body</tissue>
    </source>
</reference>
<dbReference type="PANTHER" id="PTHR23110:SF10">
    <property type="entry name" value="TRANSCRIPTION FACTOR GAGA"/>
    <property type="match status" value="1"/>
</dbReference>
<dbReference type="Pfam" id="PF09237">
    <property type="entry name" value="GAGA"/>
    <property type="match status" value="1"/>
</dbReference>
<evidence type="ECO:0000256" key="3">
    <source>
        <dbReference type="SAM" id="MobiDB-lite"/>
    </source>
</evidence>
<evidence type="ECO:0000256" key="1">
    <source>
        <dbReference type="ARBA" id="ARBA00004123"/>
    </source>
</evidence>
<dbReference type="Gene3D" id="3.30.710.10">
    <property type="entry name" value="Potassium Channel Kv1.1, Chain A"/>
    <property type="match status" value="1"/>
</dbReference>
<feature type="compositionally biased region" description="Polar residues" evidence="3">
    <location>
        <begin position="211"/>
        <end position="221"/>
    </location>
</feature>
<dbReference type="InterPro" id="IPR051095">
    <property type="entry name" value="Dros_DevTransReg"/>
</dbReference>
<dbReference type="FunFam" id="3.30.710.10:FF:000096">
    <property type="entry name" value="Trithorax-like, isoform C"/>
    <property type="match status" value="1"/>
</dbReference>
<evidence type="ECO:0000313" key="6">
    <source>
        <dbReference type="Proteomes" id="UP001168990"/>
    </source>
</evidence>
<proteinExistence type="predicted"/>
<dbReference type="GO" id="GO:0048513">
    <property type="term" value="P:animal organ development"/>
    <property type="evidence" value="ECO:0007669"/>
    <property type="project" value="UniProtKB-ARBA"/>
</dbReference>
<feature type="domain" description="BTB" evidence="4">
    <location>
        <begin position="33"/>
        <end position="98"/>
    </location>
</feature>
<dbReference type="SMART" id="SM00225">
    <property type="entry name" value="BTB"/>
    <property type="match status" value="1"/>
</dbReference>
<dbReference type="PROSITE" id="PS50097">
    <property type="entry name" value="BTB"/>
    <property type="match status" value="1"/>
</dbReference>
<dbReference type="GO" id="GO:0003006">
    <property type="term" value="P:developmental process involved in reproduction"/>
    <property type="evidence" value="ECO:0007669"/>
    <property type="project" value="UniProtKB-ARBA"/>
</dbReference>
<evidence type="ECO:0000259" key="4">
    <source>
        <dbReference type="PROSITE" id="PS50097"/>
    </source>
</evidence>
<dbReference type="Pfam" id="PF00651">
    <property type="entry name" value="BTB"/>
    <property type="match status" value="1"/>
</dbReference>
<dbReference type="InterPro" id="IPR013087">
    <property type="entry name" value="Znf_C2H2_type"/>
</dbReference>
<protein>
    <recommendedName>
        <fullName evidence="4">BTB domain-containing protein</fullName>
    </recommendedName>
</protein>
<keyword evidence="2" id="KW-0539">Nucleus</keyword>
<feature type="compositionally biased region" description="Basic and acidic residues" evidence="3">
    <location>
        <begin position="177"/>
        <end position="200"/>
    </location>
</feature>
<dbReference type="PANTHER" id="PTHR23110">
    <property type="entry name" value="BTB DOMAIN TRANSCRIPTION FACTOR"/>
    <property type="match status" value="1"/>
</dbReference>
<comment type="caution">
    <text evidence="5">The sequence shown here is derived from an EMBL/GenBank/DDBJ whole genome shotgun (WGS) entry which is preliminary data.</text>
</comment>
<accession>A0AA39FY16</accession>
<evidence type="ECO:0000256" key="2">
    <source>
        <dbReference type="ARBA" id="ARBA00023242"/>
    </source>
</evidence>
<dbReference type="InterPro" id="IPR011333">
    <property type="entry name" value="SKP1/BTB/POZ_sf"/>
</dbReference>
<keyword evidence="6" id="KW-1185">Reference proteome</keyword>
<dbReference type="GO" id="GO:0006357">
    <property type="term" value="P:regulation of transcription by RNA polymerase II"/>
    <property type="evidence" value="ECO:0007669"/>
    <property type="project" value="TreeGrafter"/>
</dbReference>
<dbReference type="AlphaFoldDB" id="A0AA39FY16"/>
<reference evidence="5" key="1">
    <citation type="journal article" date="2023" name="bioRxiv">
        <title>Scaffold-level genome assemblies of two parasitoid biocontrol wasps reveal the parthenogenesis mechanism and an associated novel virus.</title>
        <authorList>
            <person name="Inwood S."/>
            <person name="Skelly J."/>
            <person name="Guhlin J."/>
            <person name="Harrop T."/>
            <person name="Goldson S."/>
            <person name="Dearden P."/>
        </authorList>
    </citation>
    <scope>NUCLEOTIDE SEQUENCE</scope>
    <source>
        <strain evidence="5">Irish</strain>
        <tissue evidence="5">Whole body</tissue>
    </source>
</reference>
<dbReference type="SUPFAM" id="SSF54695">
    <property type="entry name" value="POZ domain"/>
    <property type="match status" value="1"/>
</dbReference>
<sequence length="415" mass="45059">MGSSGQLYSLSWGEFSSSLTSAVQLLRGHGDLVDVTLAAGGRSFPAHKIVLSAASPFLLDLLKSTPCQHPVVMLAGISSDDLESLLEFVYRGEVSVEPSQLPSLLQAAHCLSIHGLTPPTILTENGEEVPVSSIPTNTEPVTREIMNSCIPIHRRKKRRKSSSSSGKWPRTDNVIDSDDRHDGHGDDDRSGDYEHGKDDTGNPTDDDGQFKTRSVSDQPTTCPLCGAILRQSRNLRRHLELLHFAPGNNGKPSVRVRRRKHDFHPPTMVPRPASHSLRIDHHHPHHMRTSENSDYSSMTPLSLTSAISSVSSNIPASLLSAGSNILGSNEHSTISGPSIPPNSCGSSLSIPPNNGIYSSDNGASMLSCLLPNLPSLPTLSTPHDVFRHGEMLRAGIVYHDSTRQHVRHMQRTNVT</sequence>